<comment type="caution">
    <text evidence="1">The sequence shown here is derived from an EMBL/GenBank/DDBJ whole genome shotgun (WGS) entry which is preliminary data.</text>
</comment>
<evidence type="ECO:0000313" key="1">
    <source>
        <dbReference type="EMBL" id="CZR48947.1"/>
    </source>
</evidence>
<dbReference type="EMBL" id="FJOF01000015">
    <property type="protein sequence ID" value="CZR48947.1"/>
    <property type="molecule type" value="Genomic_DNA"/>
</dbReference>
<name>A0A1L7W8L7_FUSPR</name>
<dbReference type="VEuPathDB" id="FungiDB:FPRO_12387"/>
<proteinExistence type="predicted"/>
<reference evidence="2" key="1">
    <citation type="journal article" date="2016" name="Genome Biol. Evol.">
        <title>Comparative 'omics' of the Fusarium fujikuroi species complex highlights differences in genetic potential and metabolite synthesis.</title>
        <authorList>
            <person name="Niehaus E.-M."/>
            <person name="Muensterkoetter M."/>
            <person name="Proctor R.H."/>
            <person name="Brown D.W."/>
            <person name="Sharon A."/>
            <person name="Idan Y."/>
            <person name="Oren-Young L."/>
            <person name="Sieber C.M."/>
            <person name="Novak O."/>
            <person name="Pencik A."/>
            <person name="Tarkowska D."/>
            <person name="Hromadova K."/>
            <person name="Freeman S."/>
            <person name="Maymon M."/>
            <person name="Elazar M."/>
            <person name="Youssef S.A."/>
            <person name="El-Shabrawy E.S.M."/>
            <person name="Shalaby A.B.A."/>
            <person name="Houterman P."/>
            <person name="Brock N.L."/>
            <person name="Burkhardt I."/>
            <person name="Tsavkelova E.A."/>
            <person name="Dickschat J.S."/>
            <person name="Galuszka P."/>
            <person name="Gueldener U."/>
            <person name="Tudzynski B."/>
        </authorList>
    </citation>
    <scope>NUCLEOTIDE SEQUENCE [LARGE SCALE GENOMIC DNA]</scope>
    <source>
        <strain evidence="2">ET1</strain>
    </source>
</reference>
<dbReference type="RefSeq" id="XP_031089463.1">
    <property type="nucleotide sequence ID" value="XM_031224178.1"/>
</dbReference>
<evidence type="ECO:0000313" key="2">
    <source>
        <dbReference type="Proteomes" id="UP000183971"/>
    </source>
</evidence>
<protein>
    <submittedName>
        <fullName evidence="1">Uncharacterized protein</fullName>
    </submittedName>
</protein>
<gene>
    <name evidence="1" type="ORF">FPRO_12387</name>
</gene>
<dbReference type="Proteomes" id="UP000183971">
    <property type="component" value="Unassembled WGS sequence"/>
</dbReference>
<organism evidence="1 2">
    <name type="scientific">Fusarium proliferatum (strain ET1)</name>
    <name type="common">Orchid endophyte fungus</name>
    <dbReference type="NCBI Taxonomy" id="1227346"/>
    <lineage>
        <taxon>Eukaryota</taxon>
        <taxon>Fungi</taxon>
        <taxon>Dikarya</taxon>
        <taxon>Ascomycota</taxon>
        <taxon>Pezizomycotina</taxon>
        <taxon>Sordariomycetes</taxon>
        <taxon>Hypocreomycetidae</taxon>
        <taxon>Hypocreales</taxon>
        <taxon>Nectriaceae</taxon>
        <taxon>Fusarium</taxon>
        <taxon>Fusarium fujikuroi species complex</taxon>
    </lineage>
</organism>
<dbReference type="AlphaFoldDB" id="A0A1L7W8L7"/>
<sequence length="198" mass="21465">MTNYSLLVRVEGQSALQQLSQQGSRLCLAFGVENSPPTVIASSSNLAPNIATEWNDDYAIAASQSSFMPGAQVQASTETQPIRPGQTYTLNPDFTGSVNDGGPQGGFRFNNQTDRASPIIYRSMGYEMAPIYFGTSPIPRGASQNIKLNNKVTVWFGSDGQTGTMIDGIYAQSIEVDMSQRANAVVVFNDNFTWSLEQ</sequence>
<dbReference type="GeneID" id="42057252"/>
<accession>A0A1L7W8L7</accession>
<keyword evidence="2" id="KW-1185">Reference proteome</keyword>